<feature type="chain" id="PRO_5022857776" evidence="1">
    <location>
        <begin position="26"/>
        <end position="217"/>
    </location>
</feature>
<dbReference type="EMBL" id="VOSC01000030">
    <property type="protein sequence ID" value="TXE07100.1"/>
    <property type="molecule type" value="Genomic_DNA"/>
</dbReference>
<reference evidence="4" key="1">
    <citation type="submission" date="2019-08" db="EMBL/GenBank/DDBJ databases">
        <title>Seonamhaeicola sediminis sp. nov., isolated from marine sediment.</title>
        <authorList>
            <person name="Cao W.R."/>
        </authorList>
    </citation>
    <scope>NUCLEOTIDE SEQUENCE [LARGE SCALE GENOMIC DNA]</scope>
    <source>
        <strain evidence="4">Gy8</strain>
    </source>
</reference>
<evidence type="ECO:0000313" key="3">
    <source>
        <dbReference type="EMBL" id="TXE07100.1"/>
    </source>
</evidence>
<evidence type="ECO:0000256" key="1">
    <source>
        <dbReference type="SAM" id="SignalP"/>
    </source>
</evidence>
<dbReference type="SUPFAM" id="SSF101874">
    <property type="entry name" value="YceI-like"/>
    <property type="match status" value="1"/>
</dbReference>
<dbReference type="PROSITE" id="PS51257">
    <property type="entry name" value="PROKAR_LIPOPROTEIN"/>
    <property type="match status" value="1"/>
</dbReference>
<proteinExistence type="predicted"/>
<keyword evidence="4" id="KW-1185">Reference proteome</keyword>
<feature type="domain" description="Lipid/polyisoprenoid-binding YceI-like" evidence="2">
    <location>
        <begin position="45"/>
        <end position="216"/>
    </location>
</feature>
<keyword evidence="1" id="KW-0732">Signal</keyword>
<comment type="caution">
    <text evidence="3">The sequence shown here is derived from an EMBL/GenBank/DDBJ whole genome shotgun (WGS) entry which is preliminary data.</text>
</comment>
<dbReference type="AlphaFoldDB" id="A0A5C7AE15"/>
<dbReference type="OrthoDB" id="951410at2"/>
<dbReference type="Proteomes" id="UP000321790">
    <property type="component" value="Unassembled WGS sequence"/>
</dbReference>
<evidence type="ECO:0000259" key="2">
    <source>
        <dbReference type="SMART" id="SM00867"/>
    </source>
</evidence>
<accession>A0A5C7AE15</accession>
<dbReference type="InterPro" id="IPR007372">
    <property type="entry name" value="Lipid/polyisoprenoid-bd_YceI"/>
</dbReference>
<protein>
    <submittedName>
        <fullName evidence="3">YceI family protein</fullName>
    </submittedName>
</protein>
<organism evidence="3 4">
    <name type="scientific">Seonamhaeicola algicola</name>
    <dbReference type="NCBI Taxonomy" id="1719036"/>
    <lineage>
        <taxon>Bacteria</taxon>
        <taxon>Pseudomonadati</taxon>
        <taxon>Bacteroidota</taxon>
        <taxon>Flavobacteriia</taxon>
        <taxon>Flavobacteriales</taxon>
        <taxon>Flavobacteriaceae</taxon>
    </lineage>
</organism>
<evidence type="ECO:0000313" key="4">
    <source>
        <dbReference type="Proteomes" id="UP000321790"/>
    </source>
</evidence>
<feature type="signal peptide" evidence="1">
    <location>
        <begin position="1"/>
        <end position="25"/>
    </location>
</feature>
<dbReference type="RefSeq" id="WP_147136801.1">
    <property type="nucleotide sequence ID" value="NZ_VOSC01000030.1"/>
</dbReference>
<sequence>MKKHILSICALAVLTLTAFSCKDKAKEAETKAAEEAAVAEVASDTYTVNTAESSIAWKGYKPTGSHDGTINISNGSFELTDGKIASGTFTIDMNSIVVLDIPAEDEGNGKLAGHLKNADFFDVEKYPNATFEITGVTETEGKTMLSGNLTLKEKTNNITIPVTINTANNGLTLTSETFTIDRSKWDVKYGSKSFFDNLGDKFINDDIELQVTVKATK</sequence>
<name>A0A5C7AE15_9FLAO</name>
<dbReference type="SMART" id="SM00867">
    <property type="entry name" value="YceI"/>
    <property type="match status" value="1"/>
</dbReference>
<gene>
    <name evidence="3" type="ORF">FUA26_12815</name>
</gene>
<dbReference type="InterPro" id="IPR036761">
    <property type="entry name" value="TTHA0802/YceI-like_sf"/>
</dbReference>
<dbReference type="Pfam" id="PF04264">
    <property type="entry name" value="YceI"/>
    <property type="match status" value="1"/>
</dbReference>
<dbReference type="Gene3D" id="2.40.128.110">
    <property type="entry name" value="Lipid/polyisoprenoid-binding, YceI-like"/>
    <property type="match status" value="1"/>
</dbReference>
<dbReference type="PANTHER" id="PTHR34406">
    <property type="entry name" value="PROTEIN YCEI"/>
    <property type="match status" value="1"/>
</dbReference>
<dbReference type="PANTHER" id="PTHR34406:SF1">
    <property type="entry name" value="PROTEIN YCEI"/>
    <property type="match status" value="1"/>
</dbReference>